<gene>
    <name evidence="2" type="ORF">LCGC14_1390550</name>
</gene>
<dbReference type="AlphaFoldDB" id="A0A0F9MFQ2"/>
<dbReference type="EMBL" id="LAZR01008982">
    <property type="protein sequence ID" value="KKM75405.1"/>
    <property type="molecule type" value="Genomic_DNA"/>
</dbReference>
<feature type="domain" description="Serine/threonine specific protein phosphatases" evidence="1">
    <location>
        <begin position="117"/>
        <end position="122"/>
    </location>
</feature>
<dbReference type="GO" id="GO:0016787">
    <property type="term" value="F:hydrolase activity"/>
    <property type="evidence" value="ECO:0007669"/>
    <property type="project" value="InterPro"/>
</dbReference>
<reference evidence="2" key="1">
    <citation type="journal article" date="2015" name="Nature">
        <title>Complex archaea that bridge the gap between prokaryotes and eukaryotes.</title>
        <authorList>
            <person name="Spang A."/>
            <person name="Saw J.H."/>
            <person name="Jorgensen S.L."/>
            <person name="Zaremba-Niedzwiedzka K."/>
            <person name="Martijn J."/>
            <person name="Lind A.E."/>
            <person name="van Eijk R."/>
            <person name="Schleper C."/>
            <person name="Guy L."/>
            <person name="Ettema T.J."/>
        </authorList>
    </citation>
    <scope>NUCLEOTIDE SEQUENCE</scope>
</reference>
<dbReference type="PRINTS" id="PR00114">
    <property type="entry name" value="STPHPHTASE"/>
</dbReference>
<comment type="caution">
    <text evidence="2">The sequence shown here is derived from an EMBL/GenBank/DDBJ whole genome shotgun (WGS) entry which is preliminary data.</text>
</comment>
<evidence type="ECO:0000259" key="1">
    <source>
        <dbReference type="PROSITE" id="PS00125"/>
    </source>
</evidence>
<dbReference type="PANTHER" id="PTHR11668:SF496">
    <property type="entry name" value="SERINE_THREONINE-PROTEIN PHOSPHATASE"/>
    <property type="match status" value="1"/>
</dbReference>
<organism evidence="2">
    <name type="scientific">marine sediment metagenome</name>
    <dbReference type="NCBI Taxonomy" id="412755"/>
    <lineage>
        <taxon>unclassified sequences</taxon>
        <taxon>metagenomes</taxon>
        <taxon>ecological metagenomes</taxon>
    </lineage>
</organism>
<dbReference type="CDD" id="cd00144">
    <property type="entry name" value="MPP_PPP_family"/>
    <property type="match status" value="1"/>
</dbReference>
<dbReference type="SMART" id="SM00156">
    <property type="entry name" value="PP2Ac"/>
    <property type="match status" value="1"/>
</dbReference>
<dbReference type="PROSITE" id="PS00125">
    <property type="entry name" value="SER_THR_PHOSPHATASE"/>
    <property type="match status" value="1"/>
</dbReference>
<sequence>MSTYQPSSVTEFIDFVSKVVKSLKFKPVVVRIDKGPVLWVGDIHGFYDNITYAIEMAKENSVSTLIFLGDYVDRGPLQTQSLTNIVYSFAKSEGYEGNFDFIDPLFQESFPFKIIALKGNHEDITVNKRYDFLSEIVEIYGKTNLKSIVQSIEIVYEHFPIIAETKWGTLGVHGGIPELKSFDKTIVLEMMKTLRKLKIPIKNNPLKLNVEQVMAIEKFLWNDPDEKLANDQIIFSESMRGSPYKVFNQNACNVFLKNLGHNRLVRGHQSTKGAFDSLWNDTLIHIFSAFPYFGKCNTPAFFLDFQDGSGKIINHQNETLYSTKSN</sequence>
<dbReference type="InterPro" id="IPR004843">
    <property type="entry name" value="Calcineurin-like_PHP"/>
</dbReference>
<dbReference type="InterPro" id="IPR050341">
    <property type="entry name" value="PP1_catalytic_subunit"/>
</dbReference>
<dbReference type="InterPro" id="IPR006186">
    <property type="entry name" value="Ser/Thr-sp_prot-phosphatase"/>
</dbReference>
<dbReference type="Gene3D" id="3.60.21.10">
    <property type="match status" value="1"/>
</dbReference>
<dbReference type="Pfam" id="PF00149">
    <property type="entry name" value="Metallophos"/>
    <property type="match status" value="1"/>
</dbReference>
<protein>
    <recommendedName>
        <fullName evidence="1">Serine/threonine specific protein phosphatases domain-containing protein</fullName>
    </recommendedName>
</protein>
<name>A0A0F9MFQ2_9ZZZZ</name>
<proteinExistence type="predicted"/>
<accession>A0A0F9MFQ2</accession>
<dbReference type="SUPFAM" id="SSF56300">
    <property type="entry name" value="Metallo-dependent phosphatases"/>
    <property type="match status" value="1"/>
</dbReference>
<dbReference type="InterPro" id="IPR029052">
    <property type="entry name" value="Metallo-depent_PP-like"/>
</dbReference>
<evidence type="ECO:0000313" key="2">
    <source>
        <dbReference type="EMBL" id="KKM75405.1"/>
    </source>
</evidence>
<dbReference type="PANTHER" id="PTHR11668">
    <property type="entry name" value="SERINE/THREONINE PROTEIN PHOSPHATASE"/>
    <property type="match status" value="1"/>
</dbReference>